<dbReference type="RefSeq" id="WP_184256158.1">
    <property type="nucleotide sequence ID" value="NZ_JACHIH010000007.1"/>
</dbReference>
<reference evidence="1 2" key="1">
    <citation type="submission" date="2020-08" db="EMBL/GenBank/DDBJ databases">
        <title>Genomic Encyclopedia of Type Strains, Phase IV (KMG-IV): sequencing the most valuable type-strain genomes for metagenomic binning, comparative biology and taxonomic classification.</title>
        <authorList>
            <person name="Goeker M."/>
        </authorList>
    </citation>
    <scope>NUCLEOTIDE SEQUENCE [LARGE SCALE GENOMIC DNA]</scope>
    <source>
        <strain evidence="1 2">DSM 12706</strain>
    </source>
</reference>
<gene>
    <name evidence="1" type="ORF">HNR60_001605</name>
</gene>
<evidence type="ECO:0000313" key="1">
    <source>
        <dbReference type="EMBL" id="MBB5046856.1"/>
    </source>
</evidence>
<protein>
    <submittedName>
        <fullName evidence="1">Uncharacterized protein</fullName>
    </submittedName>
</protein>
<keyword evidence="2" id="KW-1185">Reference proteome</keyword>
<comment type="caution">
    <text evidence="1">The sequence shown here is derived from an EMBL/GenBank/DDBJ whole genome shotgun (WGS) entry which is preliminary data.</text>
</comment>
<organism evidence="1 2">
    <name type="scientific">Rhodopseudomonas rhenobacensis</name>
    <dbReference type="NCBI Taxonomy" id="87461"/>
    <lineage>
        <taxon>Bacteria</taxon>
        <taxon>Pseudomonadati</taxon>
        <taxon>Pseudomonadota</taxon>
        <taxon>Alphaproteobacteria</taxon>
        <taxon>Hyphomicrobiales</taxon>
        <taxon>Nitrobacteraceae</taxon>
        <taxon>Rhodopseudomonas</taxon>
    </lineage>
</organism>
<accession>A0A7W7Z2M6</accession>
<dbReference type="Proteomes" id="UP000542353">
    <property type="component" value="Unassembled WGS sequence"/>
</dbReference>
<evidence type="ECO:0000313" key="2">
    <source>
        <dbReference type="Proteomes" id="UP000542353"/>
    </source>
</evidence>
<sequence length="161" mass="16565">MTKIRIDNDNTAALQAALDAVNGKASAFTLRYASTLVHIAARATARLDRLAVPTAERAGTVVSYRTAGPSAKSYNGGRSAIGTAVELTAGAGGQWYVTSVQRAEVYPRNPAVEKLIGSPRTVSSAAYTAMRALGIDSTTAESIAAAARTSVTPAPAERIAA</sequence>
<dbReference type="AlphaFoldDB" id="A0A7W7Z2M6"/>
<name>A0A7W7Z2M6_9BRAD</name>
<dbReference type="EMBL" id="JACHIH010000007">
    <property type="protein sequence ID" value="MBB5046856.1"/>
    <property type="molecule type" value="Genomic_DNA"/>
</dbReference>
<proteinExistence type="predicted"/>